<feature type="transmembrane region" description="Helical" evidence="7">
    <location>
        <begin position="41"/>
        <end position="63"/>
    </location>
</feature>
<keyword evidence="4 7" id="KW-1133">Transmembrane helix</keyword>
<evidence type="ECO:0000256" key="6">
    <source>
        <dbReference type="SAM" id="MobiDB-lite"/>
    </source>
</evidence>
<protein>
    <submittedName>
        <fullName evidence="9">Threonine/homoserine efflux transporter RhtA</fullName>
    </submittedName>
</protein>
<dbReference type="GO" id="GO:0005886">
    <property type="term" value="C:plasma membrane"/>
    <property type="evidence" value="ECO:0007669"/>
    <property type="project" value="UniProtKB-SubCell"/>
</dbReference>
<feature type="region of interest" description="Disordered" evidence="6">
    <location>
        <begin position="300"/>
        <end position="319"/>
    </location>
</feature>
<feature type="transmembrane region" description="Helical" evidence="7">
    <location>
        <begin position="108"/>
        <end position="124"/>
    </location>
</feature>
<feature type="transmembrane region" description="Helical" evidence="7">
    <location>
        <begin position="226"/>
        <end position="247"/>
    </location>
</feature>
<dbReference type="InterPro" id="IPR037185">
    <property type="entry name" value="EmrE-like"/>
</dbReference>
<feature type="transmembrane region" description="Helical" evidence="7">
    <location>
        <begin position="159"/>
        <end position="180"/>
    </location>
</feature>
<evidence type="ECO:0000313" key="10">
    <source>
        <dbReference type="Proteomes" id="UP000198284"/>
    </source>
</evidence>
<feature type="transmembrane region" description="Helical" evidence="7">
    <location>
        <begin position="254"/>
        <end position="275"/>
    </location>
</feature>
<dbReference type="EMBL" id="FZOT01000028">
    <property type="protein sequence ID" value="SNT35696.1"/>
    <property type="molecule type" value="Genomic_DNA"/>
</dbReference>
<feature type="domain" description="EamA" evidence="8">
    <location>
        <begin position="164"/>
        <end position="295"/>
    </location>
</feature>
<evidence type="ECO:0000256" key="2">
    <source>
        <dbReference type="ARBA" id="ARBA00022475"/>
    </source>
</evidence>
<evidence type="ECO:0000313" key="9">
    <source>
        <dbReference type="EMBL" id="SNT35696.1"/>
    </source>
</evidence>
<evidence type="ECO:0000256" key="3">
    <source>
        <dbReference type="ARBA" id="ARBA00022692"/>
    </source>
</evidence>
<organism evidence="9 10">
    <name type="scientific">Noviherbaspirillum humi</name>
    <dbReference type="NCBI Taxonomy" id="1688639"/>
    <lineage>
        <taxon>Bacteria</taxon>
        <taxon>Pseudomonadati</taxon>
        <taxon>Pseudomonadota</taxon>
        <taxon>Betaproteobacteria</taxon>
        <taxon>Burkholderiales</taxon>
        <taxon>Oxalobacteraceae</taxon>
        <taxon>Noviherbaspirillum</taxon>
    </lineage>
</organism>
<name>A0A239LYV5_9BURK</name>
<reference evidence="9 10" key="1">
    <citation type="submission" date="2017-06" db="EMBL/GenBank/DDBJ databases">
        <authorList>
            <person name="Kim H.J."/>
            <person name="Triplett B.A."/>
        </authorList>
    </citation>
    <scope>NUCLEOTIDE SEQUENCE [LARGE SCALE GENOMIC DNA]</scope>
    <source>
        <strain evidence="9 10">U15</strain>
    </source>
</reference>
<feature type="domain" description="EamA" evidence="8">
    <location>
        <begin position="13"/>
        <end position="146"/>
    </location>
</feature>
<feature type="transmembrane region" description="Helical" evidence="7">
    <location>
        <begin position="12"/>
        <end position="29"/>
    </location>
</feature>
<feature type="transmembrane region" description="Helical" evidence="7">
    <location>
        <begin position="136"/>
        <end position="153"/>
    </location>
</feature>
<feature type="transmembrane region" description="Helical" evidence="7">
    <location>
        <begin position="281"/>
        <end position="298"/>
    </location>
</feature>
<dbReference type="InterPro" id="IPR000620">
    <property type="entry name" value="EamA_dom"/>
</dbReference>
<dbReference type="AlphaFoldDB" id="A0A239LYV5"/>
<comment type="subcellular location">
    <subcellularLocation>
        <location evidence="1">Cell membrane</location>
        <topology evidence="1">Multi-pass membrane protein</topology>
    </subcellularLocation>
</comment>
<dbReference type="PANTHER" id="PTHR42920">
    <property type="entry name" value="OS03G0707200 PROTEIN-RELATED"/>
    <property type="match status" value="1"/>
</dbReference>
<dbReference type="OrthoDB" id="9813617at2"/>
<dbReference type="InterPro" id="IPR051258">
    <property type="entry name" value="Diverse_Substrate_Transporter"/>
</dbReference>
<feature type="compositionally biased region" description="Low complexity" evidence="6">
    <location>
        <begin position="301"/>
        <end position="319"/>
    </location>
</feature>
<dbReference type="SUPFAM" id="SSF103481">
    <property type="entry name" value="Multidrug resistance efflux transporter EmrE"/>
    <property type="match status" value="1"/>
</dbReference>
<sequence length="319" mass="33371">MKPLLSQWARDGRLYAVLAAAGFSLKAVFVKLGYAAGPVDVLTLLALRMGIALPLFAWLAWLGRGESQGSLTLMDGVRIVLLGASGYYLSSLFDFYGLESISAGLERLILYLYPTLVLVFQACATRRLPAGRTVQAMGICYLGLGIAFVHDLGTAGQGITVATGSAWVFASAVTYALYYLGTGAMVQRIGSLRLSGLAGGASSLLVLAHFFLAGRPSSLPTLPSGVWLNAGLMAIVSTALPIYWLALAIRRLGAVQAAAVGSLGPVMTLFASWALLDEALSVFQIGGLALVMFGVSRLKPKAAPSSAPMPAAEALKPTR</sequence>
<evidence type="ECO:0000259" key="8">
    <source>
        <dbReference type="Pfam" id="PF00892"/>
    </source>
</evidence>
<keyword evidence="3 7" id="KW-0812">Transmembrane</keyword>
<dbReference type="RefSeq" id="WP_089401719.1">
    <property type="nucleotide sequence ID" value="NZ_FZOT01000028.1"/>
</dbReference>
<evidence type="ECO:0000256" key="5">
    <source>
        <dbReference type="ARBA" id="ARBA00023136"/>
    </source>
</evidence>
<keyword evidence="10" id="KW-1185">Reference proteome</keyword>
<evidence type="ECO:0000256" key="1">
    <source>
        <dbReference type="ARBA" id="ARBA00004651"/>
    </source>
</evidence>
<proteinExistence type="predicted"/>
<keyword evidence="5 7" id="KW-0472">Membrane</keyword>
<accession>A0A239LYV5</accession>
<feature type="transmembrane region" description="Helical" evidence="7">
    <location>
        <begin position="75"/>
        <end position="96"/>
    </location>
</feature>
<keyword evidence="2" id="KW-1003">Cell membrane</keyword>
<feature type="transmembrane region" description="Helical" evidence="7">
    <location>
        <begin position="192"/>
        <end position="214"/>
    </location>
</feature>
<dbReference type="Pfam" id="PF00892">
    <property type="entry name" value="EamA"/>
    <property type="match status" value="2"/>
</dbReference>
<evidence type="ECO:0000256" key="7">
    <source>
        <dbReference type="SAM" id="Phobius"/>
    </source>
</evidence>
<evidence type="ECO:0000256" key="4">
    <source>
        <dbReference type="ARBA" id="ARBA00022989"/>
    </source>
</evidence>
<gene>
    <name evidence="9" type="ORF">SAMN06265795_12835</name>
</gene>
<dbReference type="PANTHER" id="PTHR42920:SF5">
    <property type="entry name" value="EAMA DOMAIN-CONTAINING PROTEIN"/>
    <property type="match status" value="1"/>
</dbReference>
<dbReference type="Proteomes" id="UP000198284">
    <property type="component" value="Unassembled WGS sequence"/>
</dbReference>